<gene>
    <name evidence="5" type="ORF">Uis1B_0397</name>
</gene>
<evidence type="ECO:0000313" key="5">
    <source>
        <dbReference type="EMBL" id="PLS31858.1"/>
    </source>
</evidence>
<feature type="domain" description="HTH tetR-type" evidence="4">
    <location>
        <begin position="9"/>
        <end position="69"/>
    </location>
</feature>
<dbReference type="Gene3D" id="1.10.357.10">
    <property type="entry name" value="Tetracycline Repressor, domain 2"/>
    <property type="match status" value="1"/>
</dbReference>
<dbReference type="RefSeq" id="WP_101615053.1">
    <property type="nucleotide sequence ID" value="NZ_NMWU01000005.1"/>
</dbReference>
<dbReference type="InterPro" id="IPR001647">
    <property type="entry name" value="HTH_TetR"/>
</dbReference>
<dbReference type="Pfam" id="PF00440">
    <property type="entry name" value="TetR_N"/>
    <property type="match status" value="1"/>
</dbReference>
<keyword evidence="6" id="KW-1185">Reference proteome</keyword>
<dbReference type="InterPro" id="IPR009057">
    <property type="entry name" value="Homeodomain-like_sf"/>
</dbReference>
<protein>
    <submittedName>
        <fullName evidence="5">TetR family transcriptional regulator</fullName>
    </submittedName>
</protein>
<dbReference type="GO" id="GO:0003677">
    <property type="term" value="F:DNA binding"/>
    <property type="evidence" value="ECO:0007669"/>
    <property type="project" value="UniProtKB-UniRule"/>
</dbReference>
<dbReference type="PROSITE" id="PS50977">
    <property type="entry name" value="HTH_TETR_2"/>
    <property type="match status" value="1"/>
</dbReference>
<dbReference type="AlphaFoldDB" id="A0A2N5JCC3"/>
<proteinExistence type="predicted"/>
<dbReference type="PANTHER" id="PTHR43479:SF11">
    <property type="entry name" value="ACREF_ENVCD OPERON REPRESSOR-RELATED"/>
    <property type="match status" value="1"/>
</dbReference>
<dbReference type="EMBL" id="NMWU01000005">
    <property type="protein sequence ID" value="PLS31858.1"/>
    <property type="molecule type" value="Genomic_DNA"/>
</dbReference>
<evidence type="ECO:0000256" key="1">
    <source>
        <dbReference type="ARBA" id="ARBA00023125"/>
    </source>
</evidence>
<reference evidence="5 6" key="1">
    <citation type="submission" date="2017-07" db="EMBL/GenBank/DDBJ databases">
        <title>Bifidobacterium novel species.</title>
        <authorList>
            <person name="Lugli G.A."/>
            <person name="Milani C."/>
            <person name="Duranti S."/>
            <person name="Mangifesta M."/>
        </authorList>
    </citation>
    <scope>NUCLEOTIDE SEQUENCE [LARGE SCALE GENOMIC DNA]</scope>
    <source>
        <strain evidence="6">Uis1B</strain>
    </source>
</reference>
<evidence type="ECO:0000259" key="4">
    <source>
        <dbReference type="PROSITE" id="PS50977"/>
    </source>
</evidence>
<dbReference type="PANTHER" id="PTHR43479">
    <property type="entry name" value="ACREF/ENVCD OPERON REPRESSOR-RELATED"/>
    <property type="match status" value="1"/>
</dbReference>
<dbReference type="SUPFAM" id="SSF46689">
    <property type="entry name" value="Homeodomain-like"/>
    <property type="match status" value="1"/>
</dbReference>
<evidence type="ECO:0000256" key="2">
    <source>
        <dbReference type="PROSITE-ProRule" id="PRU00335"/>
    </source>
</evidence>
<feature type="DNA-binding region" description="H-T-H motif" evidence="2">
    <location>
        <begin position="32"/>
        <end position="51"/>
    </location>
</feature>
<dbReference type="InterPro" id="IPR050624">
    <property type="entry name" value="HTH-type_Tx_Regulator"/>
</dbReference>
<name>A0A2N5JCC3_9BIFI</name>
<evidence type="ECO:0000313" key="6">
    <source>
        <dbReference type="Proteomes" id="UP000235050"/>
    </source>
</evidence>
<dbReference type="Proteomes" id="UP000235050">
    <property type="component" value="Unassembled WGS sequence"/>
</dbReference>
<organism evidence="5 6">
    <name type="scientific">Bifidobacterium margollesii</name>
    <dbReference type="NCBI Taxonomy" id="2020964"/>
    <lineage>
        <taxon>Bacteria</taxon>
        <taxon>Bacillati</taxon>
        <taxon>Actinomycetota</taxon>
        <taxon>Actinomycetes</taxon>
        <taxon>Bifidobacteriales</taxon>
        <taxon>Bifidobacteriaceae</taxon>
        <taxon>Bifidobacterium</taxon>
    </lineage>
</organism>
<feature type="compositionally biased region" description="Basic and acidic residues" evidence="3">
    <location>
        <begin position="255"/>
        <end position="267"/>
    </location>
</feature>
<sequence>MPRPRTSEKSAKTKMQESFWKLLETKQYDRITVNDITRASGLNRGSFYYHYGNITELAEDAIASIYETTGIALFLSRFVQRSTIDPNDVEFITMLERPDFRINAHRIALILGPHGSPGLVRQFKDFVIGIWAQLFHLDLNHLDTAQQITLEFIISGLAGVFEKLSTAVLVENNREMISHLMIPTIIIQTLESLQDDGTGEESDGDEIGRAANTDRVASVSKGIDTTALFRILSPSHSVAVPPLTAYSEYRPSSRTGDRPSGDRLPAD</sequence>
<feature type="region of interest" description="Disordered" evidence="3">
    <location>
        <begin position="243"/>
        <end position="267"/>
    </location>
</feature>
<keyword evidence="1 2" id="KW-0238">DNA-binding</keyword>
<dbReference type="OrthoDB" id="9810250at2"/>
<accession>A0A2N5JCC3</accession>
<evidence type="ECO:0000256" key="3">
    <source>
        <dbReference type="SAM" id="MobiDB-lite"/>
    </source>
</evidence>
<comment type="caution">
    <text evidence="5">The sequence shown here is derived from an EMBL/GenBank/DDBJ whole genome shotgun (WGS) entry which is preliminary data.</text>
</comment>